<protein>
    <submittedName>
        <fullName evidence="3">Outer membrane protein</fullName>
    </submittedName>
</protein>
<evidence type="ECO:0000256" key="2">
    <source>
        <dbReference type="SAM" id="SignalP"/>
    </source>
</evidence>
<accession>A0A9W6GP83</accession>
<comment type="similarity">
    <text evidence="1">Belongs to the nucleoside-specific channel-forming outer membrane porin (Tsx) (TC 1.B.10) family.</text>
</comment>
<dbReference type="RefSeq" id="WP_281838079.1">
    <property type="nucleotide sequence ID" value="NZ_BSDY01000046.1"/>
</dbReference>
<keyword evidence="2" id="KW-0732">Signal</keyword>
<reference evidence="3" key="1">
    <citation type="submission" date="2022-12" db="EMBL/GenBank/DDBJ databases">
        <title>Reference genome sequencing for broad-spectrum identification of bacterial and archaeal isolates by mass spectrometry.</title>
        <authorList>
            <person name="Sekiguchi Y."/>
            <person name="Tourlousse D.M."/>
        </authorList>
    </citation>
    <scope>NUCLEOTIDE SEQUENCE</scope>
    <source>
        <strain evidence="3">10succ1</strain>
    </source>
</reference>
<keyword evidence="4" id="KW-1185">Reference proteome</keyword>
<feature type="signal peptide" evidence="2">
    <location>
        <begin position="1"/>
        <end position="20"/>
    </location>
</feature>
<name>A0A9W6GP83_9FUSO</name>
<comment type="caution">
    <text evidence="3">The sequence shown here is derived from an EMBL/GenBank/DDBJ whole genome shotgun (WGS) entry which is preliminary data.</text>
</comment>
<dbReference type="SUPFAM" id="SSF111364">
    <property type="entry name" value="Tsx-like channel"/>
    <property type="match status" value="1"/>
</dbReference>
<dbReference type="InterPro" id="IPR018013">
    <property type="entry name" value="Channel_Tsx-like"/>
</dbReference>
<evidence type="ECO:0000313" key="3">
    <source>
        <dbReference type="EMBL" id="GLI58318.1"/>
    </source>
</evidence>
<dbReference type="Pfam" id="PF03502">
    <property type="entry name" value="Channel_Tsx"/>
    <property type="match status" value="1"/>
</dbReference>
<proteinExistence type="inferred from homology"/>
<dbReference type="InterPro" id="IPR036777">
    <property type="entry name" value="Channel_Tsx-like_sf"/>
</dbReference>
<dbReference type="Gene3D" id="2.40.230.20">
    <property type="entry name" value="Nucleoside-specific channel-forming protein, Tsx-like"/>
    <property type="match status" value="1"/>
</dbReference>
<dbReference type="Proteomes" id="UP001144471">
    <property type="component" value="Unassembled WGS sequence"/>
</dbReference>
<evidence type="ECO:0000256" key="1">
    <source>
        <dbReference type="ARBA" id="ARBA00008728"/>
    </source>
</evidence>
<gene>
    <name evidence="3" type="ORF">PM10SUCC1_38320</name>
</gene>
<evidence type="ECO:0000313" key="4">
    <source>
        <dbReference type="Proteomes" id="UP001144471"/>
    </source>
</evidence>
<feature type="chain" id="PRO_5040815350" evidence="2">
    <location>
        <begin position="21"/>
        <end position="274"/>
    </location>
</feature>
<organism evidence="3 4">
    <name type="scientific">Propionigenium maris DSM 9537</name>
    <dbReference type="NCBI Taxonomy" id="1123000"/>
    <lineage>
        <taxon>Bacteria</taxon>
        <taxon>Fusobacteriati</taxon>
        <taxon>Fusobacteriota</taxon>
        <taxon>Fusobacteriia</taxon>
        <taxon>Fusobacteriales</taxon>
        <taxon>Fusobacteriaceae</taxon>
        <taxon>Propionigenium</taxon>
    </lineage>
</organism>
<dbReference type="AlphaFoldDB" id="A0A9W6GP83"/>
<sequence>MKKFLGLAALLAAVSTSAMAVDYSDDIHKNDYKWFQFNVMKSKGNKIPFGNQDDTYLEMEFGGRSGIVDLYGYWDLFDLSNSGSSDRHDGDNFFLKFNPRFSLDGMTKKDLAIGPVQEWYVATQIEAGDGGLWTNFIGIGTDVQVPWFGKMGLNVYARHIQEDYGSEREGDWDGFRVSTNWFKPFYFFENGTFVAYQGYVDYDFGMDDDFADGRSSHSLQWFNGIYWHSDRYAVGYGLKVYDDFTGISDGEDFGGYENQETSGVGHYFAVTYKF</sequence>
<dbReference type="EMBL" id="BSDY01000046">
    <property type="protein sequence ID" value="GLI58318.1"/>
    <property type="molecule type" value="Genomic_DNA"/>
</dbReference>
<dbReference type="GO" id="GO:0009279">
    <property type="term" value="C:cell outer membrane"/>
    <property type="evidence" value="ECO:0007669"/>
    <property type="project" value="InterPro"/>
</dbReference>